<dbReference type="OrthoDB" id="9779630at2"/>
<evidence type="ECO:0000256" key="1">
    <source>
        <dbReference type="ARBA" id="ARBA00043985"/>
    </source>
</evidence>
<evidence type="ECO:0000256" key="2">
    <source>
        <dbReference type="SAM" id="Coils"/>
    </source>
</evidence>
<dbReference type="Proteomes" id="UP000058114">
    <property type="component" value="Chromosome"/>
</dbReference>
<proteinExistence type="inferred from homology"/>
<dbReference type="PANTHER" id="PTHR31088:SF6">
    <property type="entry name" value="PHAGE SHOCK PROTEIN A"/>
    <property type="match status" value="1"/>
</dbReference>
<feature type="coiled-coil region" evidence="2">
    <location>
        <begin position="115"/>
        <end position="216"/>
    </location>
</feature>
<accession>A0A0S2SDG4</accession>
<dbReference type="GO" id="GO:0009271">
    <property type="term" value="P:phage shock"/>
    <property type="evidence" value="ECO:0007669"/>
    <property type="project" value="TreeGrafter"/>
</dbReference>
<dbReference type="RefSeq" id="WP_050667429.1">
    <property type="nucleotide sequence ID" value="NZ_CDDB01000079.1"/>
</dbReference>
<organism evidence="3 4">
    <name type="scientific">Aeromonas schubertii</name>
    <dbReference type="NCBI Taxonomy" id="652"/>
    <lineage>
        <taxon>Bacteria</taxon>
        <taxon>Pseudomonadati</taxon>
        <taxon>Pseudomonadota</taxon>
        <taxon>Gammaproteobacteria</taxon>
        <taxon>Aeromonadales</taxon>
        <taxon>Aeromonadaceae</taxon>
        <taxon>Aeromonas</taxon>
    </lineage>
</organism>
<dbReference type="PATRIC" id="fig|652.5.peg.829"/>
<dbReference type="AlphaFoldDB" id="A0A0S2SDG4"/>
<dbReference type="EMBL" id="CP013067">
    <property type="protein sequence ID" value="ALP39757.1"/>
    <property type="molecule type" value="Genomic_DNA"/>
</dbReference>
<evidence type="ECO:0000313" key="3">
    <source>
        <dbReference type="EMBL" id="ALP39757.1"/>
    </source>
</evidence>
<dbReference type="STRING" id="652.WL1483_338"/>
<dbReference type="InterPro" id="IPR007157">
    <property type="entry name" value="PspA_VIPP1"/>
</dbReference>
<keyword evidence="2" id="KW-0175">Coiled coil</keyword>
<comment type="similarity">
    <text evidence="1">Belongs to the PspA/Vipp/IM30 family.</text>
</comment>
<dbReference type="PANTHER" id="PTHR31088">
    <property type="entry name" value="MEMBRANE-ASSOCIATED PROTEIN VIPP1, CHLOROPLASTIC"/>
    <property type="match status" value="1"/>
</dbReference>
<feature type="coiled-coil region" evidence="2">
    <location>
        <begin position="33"/>
        <end position="81"/>
    </location>
</feature>
<reference evidence="4" key="1">
    <citation type="submission" date="2015-10" db="EMBL/GenBank/DDBJ databases">
        <title>Complete Genome Sequence of Aeromonas schubertii strain WL1483.</title>
        <authorList>
            <person name="Liu L."/>
        </authorList>
    </citation>
    <scope>NUCLEOTIDE SEQUENCE [LARGE SCALE GENOMIC DNA]</scope>
    <source>
        <strain evidence="4">WL1483</strain>
    </source>
</reference>
<dbReference type="KEGG" id="asr:WL1483_338"/>
<gene>
    <name evidence="3" type="primary">pspA</name>
    <name evidence="3" type="ORF">WL1483_338</name>
</gene>
<protein>
    <submittedName>
        <fullName evidence="3">Phage shock protein A</fullName>
    </submittedName>
</protein>
<name>A0A0S2SDG4_9GAMM</name>
<evidence type="ECO:0000313" key="4">
    <source>
        <dbReference type="Proteomes" id="UP000058114"/>
    </source>
</evidence>
<sequence>MSLFRRLTDVLNANLHALLDKSEEPEKLLGLVIEEMEEAQIEMRTQAARLIAEGKQMERHQLALERQIAQWEEKAALALEKGREELARAALAEKLAEQEKLRLLGEEQARLGELKVRLESDGERLAAKLAEAREKRKSLTLREETARSRLKVQAQLDTGRMQALMDRFDGMQGKVEQLEAQLEAATWGQNASLAAQFRELEQADEIERELARLRERQGSRA</sequence>
<dbReference type="GO" id="GO:0005829">
    <property type="term" value="C:cytosol"/>
    <property type="evidence" value="ECO:0007669"/>
    <property type="project" value="TreeGrafter"/>
</dbReference>
<reference evidence="3 4" key="2">
    <citation type="journal article" date="2016" name="Genome Announc.">
        <title>Complete Genome Sequence of the Highly Virulent Aeromonas schubertii Strain WL1483, Isolated from Diseased Snakehead Fish (Channa argus) in China.</title>
        <authorList>
            <person name="Liu L."/>
            <person name="Li N."/>
            <person name="Zhang D."/>
            <person name="Fu X."/>
            <person name="Shi C."/>
            <person name="Lin Q."/>
            <person name="Hao G."/>
        </authorList>
    </citation>
    <scope>NUCLEOTIDE SEQUENCE [LARGE SCALE GENOMIC DNA]</scope>
    <source>
        <strain evidence="3 4">WL1483</strain>
    </source>
</reference>
<dbReference type="Pfam" id="PF04012">
    <property type="entry name" value="PspA_IM30"/>
    <property type="match status" value="1"/>
</dbReference>